<evidence type="ECO:0000313" key="1">
    <source>
        <dbReference type="EMBL" id="KAK4022912.1"/>
    </source>
</evidence>
<proteinExistence type="predicted"/>
<gene>
    <name evidence="1" type="ORF">OUZ56_008356</name>
</gene>
<name>A0ABR0ACR2_9CRUS</name>
<dbReference type="EMBL" id="JAOYFB010000037">
    <property type="protein sequence ID" value="KAK4022912.1"/>
    <property type="molecule type" value="Genomic_DNA"/>
</dbReference>
<organism evidence="1 2">
    <name type="scientific">Daphnia magna</name>
    <dbReference type="NCBI Taxonomy" id="35525"/>
    <lineage>
        <taxon>Eukaryota</taxon>
        <taxon>Metazoa</taxon>
        <taxon>Ecdysozoa</taxon>
        <taxon>Arthropoda</taxon>
        <taxon>Crustacea</taxon>
        <taxon>Branchiopoda</taxon>
        <taxon>Diplostraca</taxon>
        <taxon>Cladocera</taxon>
        <taxon>Anomopoda</taxon>
        <taxon>Daphniidae</taxon>
        <taxon>Daphnia</taxon>
    </lineage>
</organism>
<accession>A0ABR0ACR2</accession>
<comment type="caution">
    <text evidence="1">The sequence shown here is derived from an EMBL/GenBank/DDBJ whole genome shotgun (WGS) entry which is preliminary data.</text>
</comment>
<dbReference type="Proteomes" id="UP001234178">
    <property type="component" value="Unassembled WGS sequence"/>
</dbReference>
<keyword evidence="2" id="KW-1185">Reference proteome</keyword>
<sequence length="66" mass="7175">MTLQVRCSPSISLKCFAAVYKNKSSEPERKVDATPTTVTSIGGVWPSQFSAIVKYGETSTSRLNYG</sequence>
<protein>
    <submittedName>
        <fullName evidence="1">Uncharacterized protein</fullName>
    </submittedName>
</protein>
<reference evidence="1 2" key="1">
    <citation type="journal article" date="2023" name="Nucleic Acids Res.">
        <title>The hologenome of Daphnia magna reveals possible DNA methylation and microbiome-mediated evolution of the host genome.</title>
        <authorList>
            <person name="Chaturvedi A."/>
            <person name="Li X."/>
            <person name="Dhandapani V."/>
            <person name="Marshall H."/>
            <person name="Kissane S."/>
            <person name="Cuenca-Cambronero M."/>
            <person name="Asole G."/>
            <person name="Calvet F."/>
            <person name="Ruiz-Romero M."/>
            <person name="Marangio P."/>
            <person name="Guigo R."/>
            <person name="Rago D."/>
            <person name="Mirbahai L."/>
            <person name="Eastwood N."/>
            <person name="Colbourne J.K."/>
            <person name="Zhou J."/>
            <person name="Mallon E."/>
            <person name="Orsini L."/>
        </authorList>
    </citation>
    <scope>NUCLEOTIDE SEQUENCE [LARGE SCALE GENOMIC DNA]</scope>
    <source>
        <strain evidence="1">LRV0_1</strain>
    </source>
</reference>
<evidence type="ECO:0000313" key="2">
    <source>
        <dbReference type="Proteomes" id="UP001234178"/>
    </source>
</evidence>